<dbReference type="SMART" id="SM00645">
    <property type="entry name" value="Pept_C1"/>
    <property type="match status" value="1"/>
</dbReference>
<dbReference type="OrthoDB" id="640249at2759"/>
<dbReference type="Proteomes" id="UP000030742">
    <property type="component" value="Unassembled WGS sequence"/>
</dbReference>
<dbReference type="AlphaFoldDB" id="N6URT0"/>
<dbReference type="PROSITE" id="PS00639">
    <property type="entry name" value="THIOL_PROTEASE_HIS"/>
    <property type="match status" value="1"/>
</dbReference>
<dbReference type="PANTHER" id="PTHR12411">
    <property type="entry name" value="CYSTEINE PROTEASE FAMILY C1-RELATED"/>
    <property type="match status" value="1"/>
</dbReference>
<dbReference type="SUPFAM" id="SSF54001">
    <property type="entry name" value="Cysteine proteinases"/>
    <property type="match status" value="1"/>
</dbReference>
<reference evidence="13 14" key="1">
    <citation type="journal article" date="2013" name="Genome Biol.">
        <title>Draft genome of the mountain pine beetle, Dendroctonus ponderosae Hopkins, a major forest pest.</title>
        <authorList>
            <person name="Keeling C.I."/>
            <person name="Yuen M.M."/>
            <person name="Liao N.Y."/>
            <person name="Docking T.R."/>
            <person name="Chan S.K."/>
            <person name="Taylor G.A."/>
            <person name="Palmquist D.L."/>
            <person name="Jackman S.D."/>
            <person name="Nguyen A."/>
            <person name="Li M."/>
            <person name="Henderson H."/>
            <person name="Janes J.K."/>
            <person name="Zhao Y."/>
            <person name="Pandoh P."/>
            <person name="Moore R."/>
            <person name="Sperling F.A."/>
            <person name="Huber D.P."/>
            <person name="Birol I."/>
            <person name="Jones S.J."/>
            <person name="Bohlmann J."/>
        </authorList>
    </citation>
    <scope>NUCLEOTIDE SEQUENCE</scope>
</reference>
<dbReference type="InterPro" id="IPR025661">
    <property type="entry name" value="Pept_asp_AS"/>
</dbReference>
<dbReference type="KEGG" id="dpa:109546849"/>
<dbReference type="CDD" id="cd02620">
    <property type="entry name" value="Peptidase_C1A_CathepsinB"/>
    <property type="match status" value="1"/>
</dbReference>
<dbReference type="PROSITE" id="PS00640">
    <property type="entry name" value="THIOL_PROTEASE_ASN"/>
    <property type="match status" value="1"/>
</dbReference>
<gene>
    <name evidence="12" type="primary">109546849</name>
    <name evidence="11" type="ORF">D910_12716</name>
    <name evidence="10" type="ORF">YQE_02135</name>
</gene>
<feature type="domain" description="Peptidase C1A papain C-terminal" evidence="9">
    <location>
        <begin position="81"/>
        <end position="322"/>
    </location>
</feature>
<evidence type="ECO:0000313" key="12">
    <source>
        <dbReference type="EnsemblMetazoa" id="XP_019773552.1"/>
    </source>
</evidence>
<dbReference type="FunFam" id="3.90.70.10:FF:000031">
    <property type="entry name" value="Cathepsin B"/>
    <property type="match status" value="1"/>
</dbReference>
<dbReference type="Proteomes" id="UP000019118">
    <property type="component" value="Unassembled WGS sequence"/>
</dbReference>
<keyword evidence="5" id="KW-0788">Thiol protease</keyword>
<keyword evidence="13" id="KW-1185">Reference proteome</keyword>
<evidence type="ECO:0000313" key="14">
    <source>
        <dbReference type="Proteomes" id="UP000030742"/>
    </source>
</evidence>
<evidence type="ECO:0000256" key="2">
    <source>
        <dbReference type="ARBA" id="ARBA00022670"/>
    </source>
</evidence>
<dbReference type="GO" id="GO:0004197">
    <property type="term" value="F:cysteine-type endopeptidase activity"/>
    <property type="evidence" value="ECO:0007669"/>
    <property type="project" value="InterPro"/>
</dbReference>
<dbReference type="STRING" id="77166.N6URT0"/>
<evidence type="ECO:0000256" key="4">
    <source>
        <dbReference type="ARBA" id="ARBA00022801"/>
    </source>
</evidence>
<reference evidence="12" key="2">
    <citation type="submission" date="2024-08" db="UniProtKB">
        <authorList>
            <consortium name="EnsemblMetazoa"/>
        </authorList>
    </citation>
    <scope>IDENTIFICATION</scope>
</reference>
<keyword evidence="4" id="KW-0378">Hydrolase</keyword>
<keyword evidence="2" id="KW-0645">Protease</keyword>
<keyword evidence="6" id="KW-0865">Zymogen</keyword>
<comment type="similarity">
    <text evidence="1">Belongs to the peptidase C1 family.</text>
</comment>
<keyword evidence="3 8" id="KW-0732">Signal</keyword>
<name>N6URT0_DENPD</name>
<dbReference type="InterPro" id="IPR025660">
    <property type="entry name" value="Pept_his_AS"/>
</dbReference>
<evidence type="ECO:0000313" key="11">
    <source>
        <dbReference type="EMBL" id="ERL95454.1"/>
    </source>
</evidence>
<dbReference type="OMA" id="ADIFACC"/>
<dbReference type="EnsemblMetazoa" id="XM_019917993.1">
    <property type="protein sequence ID" value="XP_019773552.1"/>
    <property type="gene ID" value="LOC109546849"/>
</dbReference>
<feature type="non-terminal residue" evidence="10">
    <location>
        <position position="1"/>
    </location>
</feature>
<evidence type="ECO:0000256" key="7">
    <source>
        <dbReference type="ARBA" id="ARBA00023157"/>
    </source>
</evidence>
<accession>N6URT0</accession>
<dbReference type="Pfam" id="PF00112">
    <property type="entry name" value="Peptidase_C1"/>
    <property type="match status" value="1"/>
</dbReference>
<dbReference type="InterPro" id="IPR012599">
    <property type="entry name" value="Propeptide_C1A"/>
</dbReference>
<dbReference type="InterPro" id="IPR000169">
    <property type="entry name" value="Pept_cys_AS"/>
</dbReference>
<evidence type="ECO:0000259" key="9">
    <source>
        <dbReference type="SMART" id="SM00645"/>
    </source>
</evidence>
<dbReference type="InterPro" id="IPR000668">
    <property type="entry name" value="Peptidase_C1A_C"/>
</dbReference>
<dbReference type="HOGENOM" id="CLU_012184_3_3_1"/>
<protein>
    <recommendedName>
        <fullName evidence="9">Peptidase C1A papain C-terminal domain-containing protein</fullName>
    </recommendedName>
</protein>
<dbReference type="EMBL" id="KB632429">
    <property type="protein sequence ID" value="ERL95454.1"/>
    <property type="molecule type" value="Genomic_DNA"/>
</dbReference>
<dbReference type="InterPro" id="IPR038765">
    <property type="entry name" value="Papain-like_cys_pep_sf"/>
</dbReference>
<dbReference type="Gene3D" id="3.90.70.10">
    <property type="entry name" value="Cysteine proteinases"/>
    <property type="match status" value="1"/>
</dbReference>
<dbReference type="EMBL" id="KB740092">
    <property type="protein sequence ID" value="ENN81442.1"/>
    <property type="molecule type" value="Genomic_DNA"/>
</dbReference>
<proteinExistence type="inferred from homology"/>
<organism evidence="10">
    <name type="scientific">Dendroctonus ponderosae</name>
    <name type="common">Mountain pine beetle</name>
    <dbReference type="NCBI Taxonomy" id="77166"/>
    <lineage>
        <taxon>Eukaryota</taxon>
        <taxon>Metazoa</taxon>
        <taxon>Ecdysozoa</taxon>
        <taxon>Arthropoda</taxon>
        <taxon>Hexapoda</taxon>
        <taxon>Insecta</taxon>
        <taxon>Pterygota</taxon>
        <taxon>Neoptera</taxon>
        <taxon>Endopterygota</taxon>
        <taxon>Coleoptera</taxon>
        <taxon>Polyphaga</taxon>
        <taxon>Cucujiformia</taxon>
        <taxon>Curculionidae</taxon>
        <taxon>Scolytinae</taxon>
        <taxon>Dendroctonus</taxon>
    </lineage>
</organism>
<sequence length="328" mass="36469">MKSVLMLVFALGLSSALPSNKPHPLSDEYIAQINSKQSTWKAGRNFAIDEYELFKSLASGVKKPQGLKTAQKLVREITEEIPESFDSRTAWPECTQIIGMIRDQSRCGSCWAFAAVEAMSDRICIHSNATKKLLVSSQDLLTCGTAGGCNGGWPAVAWSDWTNGIVTGGLYGALEQGCKSYFLEGCDDHPNKCRDYVSTPACVEQCDEPSLYYKAQETYGQTPYEIQGEEQIQYEIMTNGPVEATMDVYVDFAQYQSGIYQLTTDEYEGGHAVKILGWGVEDGVKYWLVANSWNERWGENGLFRIIRGRDEVGIESTIDAALPDFTRF</sequence>
<keyword evidence="7" id="KW-1015">Disulfide bond</keyword>
<evidence type="ECO:0000313" key="10">
    <source>
        <dbReference type="EMBL" id="ENN81442.1"/>
    </source>
</evidence>
<evidence type="ECO:0000256" key="3">
    <source>
        <dbReference type="ARBA" id="ARBA00022729"/>
    </source>
</evidence>
<evidence type="ECO:0000313" key="13">
    <source>
        <dbReference type="Proteomes" id="UP000019118"/>
    </source>
</evidence>
<evidence type="ECO:0000256" key="8">
    <source>
        <dbReference type="SAM" id="SignalP"/>
    </source>
</evidence>
<dbReference type="PRINTS" id="PR00705">
    <property type="entry name" value="PAPAIN"/>
</dbReference>
<dbReference type="InterPro" id="IPR013128">
    <property type="entry name" value="Peptidase_C1A"/>
</dbReference>
<dbReference type="GO" id="GO:0006508">
    <property type="term" value="P:proteolysis"/>
    <property type="evidence" value="ECO:0007669"/>
    <property type="project" value="UniProtKB-KW"/>
</dbReference>
<feature type="signal peptide" evidence="8">
    <location>
        <begin position="1"/>
        <end position="16"/>
    </location>
</feature>
<evidence type="ECO:0000256" key="6">
    <source>
        <dbReference type="ARBA" id="ARBA00023145"/>
    </source>
</evidence>
<evidence type="ECO:0000256" key="5">
    <source>
        <dbReference type="ARBA" id="ARBA00022807"/>
    </source>
</evidence>
<dbReference type="PROSITE" id="PS00139">
    <property type="entry name" value="THIOL_PROTEASE_CYS"/>
    <property type="match status" value="1"/>
</dbReference>
<evidence type="ECO:0000256" key="1">
    <source>
        <dbReference type="ARBA" id="ARBA00008455"/>
    </source>
</evidence>
<feature type="chain" id="PRO_5010896387" description="Peptidase C1A papain C-terminal domain-containing protein" evidence="8">
    <location>
        <begin position="17"/>
        <end position="328"/>
    </location>
</feature>
<dbReference type="Pfam" id="PF08127">
    <property type="entry name" value="Propeptide_C1"/>
    <property type="match status" value="1"/>
</dbReference>